<accession>A9I1E6</accession>
<sequence>MKIVKPLRLGVMSRPYVMRGRARLGVSVLALASLGDTALLQPEADLWALVGEMLGEDGVLDLGVPKPCAEFLVSGSAYTAHQPQRNACVARVRVGSLRKSLMVMGDRYWLDRRATEPLPFDAMPLDWRHAYGGPSYPDNPRGRGADEEIVNGVRTRRLPNIEPLDGRMTRPDQQPEPAGFGPVSPMWPRRFRRAGAYHDSWLDNGARGFLDTLDPHFFNAAPPDQWWPGQPEFAPGVDYEIWNMHPTHARLAGVVPDWRARCFLRHAESQALRALDLGLTTAWLFPDRDRVVLIYQGATDIAEDDGADIDLLMPALDPPDAMRPPSHYEAVLARRLDPDYGPLHVLLDDELLPEASLGPWESLDSWNPMSSPLNRNQRARAASMRQRMRDEARAAGLDASAFDVPEPPAFATPSLRELPGLARQARHAAEEARIDMLHARRELARQLQAEAGNMPPGMTPALLLDGAQAGAGPGGPPTLYGHSGLATLQELAAGQPLGQGDAALDGASMRAMMARADGQLREMYLRGAHLQPAAEAARPARAARLRRRVQALLAGSRDLSGLDLTGADLSGLDLSGARCVGTWLECADLSGARLDGADLTRAVLARARAEAGSWRDVTLRHANLGSATLTDTNLSGAHIAHCELAGIRLQRCDLSGLTMQDCHLPGVELAGCHFDGAVFDTVTFWQQARLTDLAFTQVRMARVSWVDCVLDGVAYEGAELLRCSWVQVECDTPVDWTRARLTTCCVVLTDLDEAVFTEATLHESSLRNIGLAGADFTGAQLQRCDLSGADLRDAVLAGARADESLFIRASLAGADLADADLKNALLHKADLTQADLRGANLFRADLAQALLDRSTDTRGAYVHLANTRPATRPSA</sequence>
<dbReference type="STRING" id="94624.Bpet0521"/>
<dbReference type="Pfam" id="PF09937">
    <property type="entry name" value="DUF2169"/>
    <property type="match status" value="1"/>
</dbReference>
<dbReference type="InterPro" id="IPR018683">
    <property type="entry name" value="DUF2169"/>
</dbReference>
<evidence type="ECO:0000313" key="4">
    <source>
        <dbReference type="Proteomes" id="UP000001225"/>
    </source>
</evidence>
<gene>
    <name evidence="3" type="ordered locus">Bpet0521</name>
</gene>
<evidence type="ECO:0000256" key="1">
    <source>
        <dbReference type="SAM" id="MobiDB-lite"/>
    </source>
</evidence>
<dbReference type="PANTHER" id="PTHR14136:SF17">
    <property type="entry name" value="BTB_POZ DOMAIN-CONTAINING PROTEIN KCTD9"/>
    <property type="match status" value="1"/>
</dbReference>
<dbReference type="Proteomes" id="UP000001225">
    <property type="component" value="Chromosome"/>
</dbReference>
<organism evidence="3 4">
    <name type="scientific">Bordetella petrii (strain ATCC BAA-461 / DSM 12804 / CCUG 43448 / CIP 107267 / Se-1111R)</name>
    <dbReference type="NCBI Taxonomy" id="340100"/>
    <lineage>
        <taxon>Bacteria</taxon>
        <taxon>Pseudomonadati</taxon>
        <taxon>Pseudomonadota</taxon>
        <taxon>Betaproteobacteria</taxon>
        <taxon>Burkholderiales</taxon>
        <taxon>Alcaligenaceae</taxon>
        <taxon>Bordetella</taxon>
    </lineage>
</organism>
<name>A9I1E6_BORPD</name>
<evidence type="ECO:0000313" key="3">
    <source>
        <dbReference type="EMBL" id="CAP40853.1"/>
    </source>
</evidence>
<dbReference type="Pfam" id="PF00805">
    <property type="entry name" value="Pentapeptide"/>
    <property type="match status" value="4"/>
</dbReference>
<dbReference type="Gene3D" id="2.160.20.80">
    <property type="entry name" value="E3 ubiquitin-protein ligase SopA"/>
    <property type="match status" value="2"/>
</dbReference>
<dbReference type="AlphaFoldDB" id="A9I1E6"/>
<dbReference type="InterPro" id="IPR001646">
    <property type="entry name" value="5peptide_repeat"/>
</dbReference>
<protein>
    <submittedName>
        <fullName evidence="3">Secreted protein</fullName>
    </submittedName>
</protein>
<keyword evidence="4" id="KW-1185">Reference proteome</keyword>
<reference evidence="3 4" key="1">
    <citation type="journal article" date="2008" name="BMC Genomics">
        <title>The missing link: Bordetella petrii is endowed with both the metabolic versatility of environmental bacteria and virulence traits of pathogenic Bordetellae.</title>
        <authorList>
            <person name="Gross R."/>
            <person name="Guzman C.A."/>
            <person name="Sebaihia M."/>
            <person name="Martins Dos Santos V.A."/>
            <person name="Pieper D.H."/>
            <person name="Koebnik R."/>
            <person name="Lechner M."/>
            <person name="Bartels D."/>
            <person name="Buhrmester J."/>
            <person name="Choudhuri J.V."/>
            <person name="Ebensen T."/>
            <person name="Gaigalat L."/>
            <person name="Herrmann S."/>
            <person name="Khachane A.N."/>
            <person name="Larisch C."/>
            <person name="Link S."/>
            <person name="Linke B."/>
            <person name="Meyer F."/>
            <person name="Mormann S."/>
            <person name="Nakunst D."/>
            <person name="Rueckert C."/>
            <person name="Schneiker-Bekel S."/>
            <person name="Schulze K."/>
            <person name="Vorhoelter F.J."/>
            <person name="Yevsa T."/>
            <person name="Engle J.T."/>
            <person name="Goldman W.E."/>
            <person name="Puehler A."/>
            <person name="Goebel U.B."/>
            <person name="Goesmann A."/>
            <person name="Bloecker H."/>
            <person name="Kaiser O."/>
            <person name="Martinez-Arias R."/>
        </authorList>
    </citation>
    <scope>NUCLEOTIDE SEQUENCE [LARGE SCALE GENOMIC DNA]</scope>
    <source>
        <strain evidence="4">ATCC BAA-461 / DSM 12804 / CCUG 43448 / CIP 107267 / Se-1111R</strain>
    </source>
</reference>
<feature type="domain" description="DUF2169" evidence="2">
    <location>
        <begin position="20"/>
        <end position="295"/>
    </location>
</feature>
<proteinExistence type="predicted"/>
<dbReference type="EMBL" id="AM902716">
    <property type="protein sequence ID" value="CAP40853.1"/>
    <property type="molecule type" value="Genomic_DNA"/>
</dbReference>
<dbReference type="KEGG" id="bpt:Bpet0521"/>
<dbReference type="PANTHER" id="PTHR14136">
    <property type="entry name" value="BTB_POZ DOMAIN-CONTAINING PROTEIN KCTD9"/>
    <property type="match status" value="1"/>
</dbReference>
<dbReference type="InterPro" id="IPR051082">
    <property type="entry name" value="Pentapeptide-BTB/POZ_domain"/>
</dbReference>
<dbReference type="SUPFAM" id="SSF141571">
    <property type="entry name" value="Pentapeptide repeat-like"/>
    <property type="match status" value="2"/>
</dbReference>
<feature type="region of interest" description="Disordered" evidence="1">
    <location>
        <begin position="162"/>
        <end position="184"/>
    </location>
</feature>
<evidence type="ECO:0000259" key="2">
    <source>
        <dbReference type="Pfam" id="PF09937"/>
    </source>
</evidence>
<dbReference type="eggNOG" id="COG1357">
    <property type="taxonomic scope" value="Bacteria"/>
</dbReference>
<dbReference type="eggNOG" id="COG5351">
    <property type="taxonomic scope" value="Bacteria"/>
</dbReference>